<evidence type="ECO:0000256" key="3">
    <source>
        <dbReference type="ARBA" id="ARBA00023125"/>
    </source>
</evidence>
<dbReference type="Gene3D" id="3.40.190.10">
    <property type="entry name" value="Periplasmic binding protein-like II"/>
    <property type="match status" value="2"/>
</dbReference>
<evidence type="ECO:0000256" key="4">
    <source>
        <dbReference type="ARBA" id="ARBA00023163"/>
    </source>
</evidence>
<evidence type="ECO:0000313" key="7">
    <source>
        <dbReference type="Proteomes" id="UP001320122"/>
    </source>
</evidence>
<dbReference type="PROSITE" id="PS50931">
    <property type="entry name" value="HTH_LYSR"/>
    <property type="match status" value="1"/>
</dbReference>
<dbReference type="InterPro" id="IPR005119">
    <property type="entry name" value="LysR_subst-bd"/>
</dbReference>
<evidence type="ECO:0000256" key="1">
    <source>
        <dbReference type="ARBA" id="ARBA00009437"/>
    </source>
</evidence>
<dbReference type="Pfam" id="PF00126">
    <property type="entry name" value="HTH_1"/>
    <property type="match status" value="1"/>
</dbReference>
<organism evidence="6 7">
    <name type="scientific">Billgrantia zhangzhouensis</name>
    <dbReference type="NCBI Taxonomy" id="2733481"/>
    <lineage>
        <taxon>Bacteria</taxon>
        <taxon>Pseudomonadati</taxon>
        <taxon>Pseudomonadota</taxon>
        <taxon>Gammaproteobacteria</taxon>
        <taxon>Oceanospirillales</taxon>
        <taxon>Halomonadaceae</taxon>
        <taxon>Billgrantia</taxon>
    </lineage>
</organism>
<dbReference type="InterPro" id="IPR000847">
    <property type="entry name" value="LysR_HTH_N"/>
</dbReference>
<accession>A0ABS9AFL8</accession>
<dbReference type="RefSeq" id="WP_234273867.1">
    <property type="nucleotide sequence ID" value="NZ_JABFTT010000007.1"/>
</dbReference>
<keyword evidence="7" id="KW-1185">Reference proteome</keyword>
<dbReference type="PANTHER" id="PTHR30427">
    <property type="entry name" value="TRANSCRIPTIONAL ACTIVATOR PROTEIN LYSR"/>
    <property type="match status" value="1"/>
</dbReference>
<gene>
    <name evidence="6" type="ORF">HOP51_10485</name>
</gene>
<evidence type="ECO:0000259" key="5">
    <source>
        <dbReference type="PROSITE" id="PS50931"/>
    </source>
</evidence>
<comment type="caution">
    <text evidence="6">The sequence shown here is derived from an EMBL/GenBank/DDBJ whole genome shotgun (WGS) entry which is preliminary data.</text>
</comment>
<feature type="domain" description="HTH lysR-type" evidence="5">
    <location>
        <begin position="1"/>
        <end position="58"/>
    </location>
</feature>
<dbReference type="Proteomes" id="UP001320122">
    <property type="component" value="Unassembled WGS sequence"/>
</dbReference>
<evidence type="ECO:0000256" key="2">
    <source>
        <dbReference type="ARBA" id="ARBA00023015"/>
    </source>
</evidence>
<dbReference type="SUPFAM" id="SSF53850">
    <property type="entry name" value="Periplasmic binding protein-like II"/>
    <property type="match status" value="1"/>
</dbReference>
<dbReference type="PRINTS" id="PR00039">
    <property type="entry name" value="HTHLYSR"/>
</dbReference>
<keyword evidence="3" id="KW-0238">DNA-binding</keyword>
<dbReference type="InterPro" id="IPR036390">
    <property type="entry name" value="WH_DNA-bd_sf"/>
</dbReference>
<dbReference type="Gene3D" id="1.10.10.10">
    <property type="entry name" value="Winged helix-like DNA-binding domain superfamily/Winged helix DNA-binding domain"/>
    <property type="match status" value="1"/>
</dbReference>
<evidence type="ECO:0000313" key="6">
    <source>
        <dbReference type="EMBL" id="MCE8020529.1"/>
    </source>
</evidence>
<sequence>MNIRQLEVFVAVMSEGAITDASKKLFITQPSVSKYIKLLEEDLGFPLFDRQGNKLTPTAQARALYAQAEQLYVGLGKLNSFVESMKAQRGGQVSIASLPMLSANWLPCAIAGYLKGNPLDSVSLLINTSDWIVDCVASHRVDLGLGILFKESVGLDVEPLMKVPFVCVLPEGHPLQEKDAVTEEDLTGECLITLSNFNKWQLEIEALLEARKIVPKRQINVFSSQTSCQLAAAGAGVALVDKMTASCFDGKGIVIRRFFPEIFFDISMLTSSYRSGPPLVDEIKRHLKTRVEPQYASD</sequence>
<reference evidence="6 7" key="1">
    <citation type="journal article" date="2021" name="Front. Microbiol.">
        <title>Aerobic Denitrification and Heterotrophic Sulfur Oxidation in the Genus Halomonas Revealed by Six Novel Species Characterizations and Genome-Based Analysis.</title>
        <authorList>
            <person name="Wang L."/>
            <person name="Shao Z."/>
        </authorList>
    </citation>
    <scope>NUCLEOTIDE SEQUENCE [LARGE SCALE GENOMIC DNA]</scope>
    <source>
        <strain evidence="6 7">MCCC 1A11036</strain>
    </source>
</reference>
<dbReference type="EMBL" id="JABFTT010000007">
    <property type="protein sequence ID" value="MCE8020529.1"/>
    <property type="molecule type" value="Genomic_DNA"/>
</dbReference>
<comment type="similarity">
    <text evidence="1">Belongs to the LysR transcriptional regulatory family.</text>
</comment>
<protein>
    <submittedName>
        <fullName evidence="6">LysR family transcriptional regulator</fullName>
    </submittedName>
</protein>
<dbReference type="Pfam" id="PF03466">
    <property type="entry name" value="LysR_substrate"/>
    <property type="match status" value="1"/>
</dbReference>
<name>A0ABS9AFL8_9GAMM</name>
<proteinExistence type="inferred from homology"/>
<dbReference type="InterPro" id="IPR036388">
    <property type="entry name" value="WH-like_DNA-bd_sf"/>
</dbReference>
<dbReference type="PANTHER" id="PTHR30427:SF1">
    <property type="entry name" value="TRANSCRIPTIONAL ACTIVATOR PROTEIN LYSR"/>
    <property type="match status" value="1"/>
</dbReference>
<keyword evidence="4" id="KW-0804">Transcription</keyword>
<keyword evidence="2" id="KW-0805">Transcription regulation</keyword>
<dbReference type="SUPFAM" id="SSF46785">
    <property type="entry name" value="Winged helix' DNA-binding domain"/>
    <property type="match status" value="1"/>
</dbReference>